<name>A0A6A4TII7_SCOMX</name>
<accession>A0A6A4TII7</accession>
<dbReference type="AlphaFoldDB" id="A0A6A4TII7"/>
<feature type="compositionally biased region" description="Basic and acidic residues" evidence="1">
    <location>
        <begin position="43"/>
        <end position="62"/>
    </location>
</feature>
<proteinExistence type="predicted"/>
<evidence type="ECO:0000313" key="3">
    <source>
        <dbReference type="Proteomes" id="UP000438429"/>
    </source>
</evidence>
<dbReference type="EMBL" id="VEVO01000001">
    <property type="protein sequence ID" value="KAF0046547.1"/>
    <property type="molecule type" value="Genomic_DNA"/>
</dbReference>
<comment type="caution">
    <text evidence="2">The sequence shown here is derived from an EMBL/GenBank/DDBJ whole genome shotgun (WGS) entry which is preliminary data.</text>
</comment>
<evidence type="ECO:0000256" key="1">
    <source>
        <dbReference type="SAM" id="MobiDB-lite"/>
    </source>
</evidence>
<reference evidence="2 3" key="1">
    <citation type="submission" date="2019-06" db="EMBL/GenBank/DDBJ databases">
        <title>Draft genomes of female and male turbot (Scophthalmus maximus).</title>
        <authorList>
            <person name="Xu H."/>
            <person name="Xu X.-W."/>
            <person name="Shao C."/>
            <person name="Chen S."/>
        </authorList>
    </citation>
    <scope>NUCLEOTIDE SEQUENCE [LARGE SCALE GENOMIC DNA]</scope>
    <source>
        <strain evidence="2">Ysfricsl-2016a</strain>
        <tissue evidence="2">Blood</tissue>
    </source>
</reference>
<feature type="region of interest" description="Disordered" evidence="1">
    <location>
        <begin position="43"/>
        <end position="86"/>
    </location>
</feature>
<feature type="region of interest" description="Disordered" evidence="1">
    <location>
        <begin position="1"/>
        <end position="20"/>
    </location>
</feature>
<dbReference type="Proteomes" id="UP000438429">
    <property type="component" value="Unassembled WGS sequence"/>
</dbReference>
<evidence type="ECO:0000313" key="2">
    <source>
        <dbReference type="EMBL" id="KAF0046547.1"/>
    </source>
</evidence>
<organism evidence="2 3">
    <name type="scientific">Scophthalmus maximus</name>
    <name type="common">Turbot</name>
    <name type="synonym">Psetta maxima</name>
    <dbReference type="NCBI Taxonomy" id="52904"/>
    <lineage>
        <taxon>Eukaryota</taxon>
        <taxon>Metazoa</taxon>
        <taxon>Chordata</taxon>
        <taxon>Craniata</taxon>
        <taxon>Vertebrata</taxon>
        <taxon>Euteleostomi</taxon>
        <taxon>Actinopterygii</taxon>
        <taxon>Neopterygii</taxon>
        <taxon>Teleostei</taxon>
        <taxon>Neoteleostei</taxon>
        <taxon>Acanthomorphata</taxon>
        <taxon>Carangaria</taxon>
        <taxon>Pleuronectiformes</taxon>
        <taxon>Pleuronectoidei</taxon>
        <taxon>Scophthalmidae</taxon>
        <taxon>Scophthalmus</taxon>
    </lineage>
</organism>
<sequence length="86" mass="9598">MTRDVGQTEKNTGTSKREVFGKLRPMIGQTATVELVLNDAFDVHNGGEDDELTKRQVGDSDKSRRRMKGGRRRLDGSIKDLGRNHG</sequence>
<protein>
    <submittedName>
        <fullName evidence="2">Uncharacterized protein</fullName>
    </submittedName>
</protein>
<feature type="compositionally biased region" description="Basic and acidic residues" evidence="1">
    <location>
        <begin position="72"/>
        <end position="86"/>
    </location>
</feature>
<gene>
    <name evidence="2" type="ORF">F2P81_000180</name>
</gene>